<protein>
    <submittedName>
        <fullName evidence="2">Class I SAM-dependent methyltransferase</fullName>
        <ecNumber evidence="2">2.1.-.-</ecNumber>
    </submittedName>
</protein>
<dbReference type="SUPFAM" id="SSF53335">
    <property type="entry name" value="S-adenosyl-L-methionine-dependent methyltransferases"/>
    <property type="match status" value="1"/>
</dbReference>
<dbReference type="Proteomes" id="UP001241110">
    <property type="component" value="Unassembled WGS sequence"/>
</dbReference>
<keyword evidence="2" id="KW-0808">Transferase</keyword>
<dbReference type="InterPro" id="IPR016584">
    <property type="entry name" value="MeTrfase_VrtF"/>
</dbReference>
<evidence type="ECO:0000313" key="2">
    <source>
        <dbReference type="EMBL" id="MDJ1481087.1"/>
    </source>
</evidence>
<evidence type="ECO:0000313" key="3">
    <source>
        <dbReference type="Proteomes" id="UP001241110"/>
    </source>
</evidence>
<comment type="caution">
    <text evidence="2">The sequence shown here is derived from an EMBL/GenBank/DDBJ whole genome shotgun (WGS) entry which is preliminary data.</text>
</comment>
<dbReference type="GO" id="GO:0032259">
    <property type="term" value="P:methylation"/>
    <property type="evidence" value="ECO:0007669"/>
    <property type="project" value="UniProtKB-KW"/>
</dbReference>
<dbReference type="CDD" id="cd02440">
    <property type="entry name" value="AdoMet_MTases"/>
    <property type="match status" value="1"/>
</dbReference>
<reference evidence="2" key="1">
    <citation type="submission" date="2023-05" db="EMBL/GenBank/DDBJ databases">
        <authorList>
            <person name="Zhang X."/>
        </authorList>
    </citation>
    <scope>NUCLEOTIDE SEQUENCE</scope>
    <source>
        <strain evidence="2">YF14B1</strain>
    </source>
</reference>
<dbReference type="Pfam" id="PF08242">
    <property type="entry name" value="Methyltransf_12"/>
    <property type="match status" value="1"/>
</dbReference>
<dbReference type="EC" id="2.1.-.-" evidence="2"/>
<accession>A0AAE3QKK5</accession>
<gene>
    <name evidence="2" type="ORF">QNI16_11380</name>
</gene>
<keyword evidence="2" id="KW-0489">Methyltransferase</keyword>
<dbReference type="PIRSF" id="PIRSF011491">
    <property type="entry name" value="Mtase_YbcY_prd"/>
    <property type="match status" value="1"/>
</dbReference>
<organism evidence="2 3">
    <name type="scientific">Xanthocytophaga flava</name>
    <dbReference type="NCBI Taxonomy" id="3048013"/>
    <lineage>
        <taxon>Bacteria</taxon>
        <taxon>Pseudomonadati</taxon>
        <taxon>Bacteroidota</taxon>
        <taxon>Cytophagia</taxon>
        <taxon>Cytophagales</taxon>
        <taxon>Rhodocytophagaceae</taxon>
        <taxon>Xanthocytophaga</taxon>
    </lineage>
</organism>
<sequence length="218" mass="24566">MKTSEEIIAGQAIYSRSVLSIYDIWVLGISNSFIWKCPSSRILSLFNQHVSANHLDVGVGTGYFLDRCKFPVANPRVALMDLNENSLHAAAARINRYKPETYKHNVLEPVTQSIASFDSISINYLFHCLPGPLSQKAVLLDYLHPLLNENGVLFGSTILQGDMTRGYPARKLMDIYNKKGIFSNTQDDLQSLQQSLSKRYREFGVEVQGCVALFWSKK</sequence>
<dbReference type="Gene3D" id="3.40.50.150">
    <property type="entry name" value="Vaccinia Virus protein VP39"/>
    <property type="match status" value="1"/>
</dbReference>
<dbReference type="AlphaFoldDB" id="A0AAE3QKK5"/>
<dbReference type="RefSeq" id="WP_313978420.1">
    <property type="nucleotide sequence ID" value="NZ_JASJOS010000004.1"/>
</dbReference>
<feature type="domain" description="Methyltransferase type 12" evidence="1">
    <location>
        <begin position="55"/>
        <end position="153"/>
    </location>
</feature>
<evidence type="ECO:0000259" key="1">
    <source>
        <dbReference type="Pfam" id="PF08242"/>
    </source>
</evidence>
<dbReference type="GO" id="GO:0008168">
    <property type="term" value="F:methyltransferase activity"/>
    <property type="evidence" value="ECO:0007669"/>
    <property type="project" value="UniProtKB-KW"/>
</dbReference>
<proteinExistence type="predicted"/>
<dbReference type="InterPro" id="IPR013217">
    <property type="entry name" value="Methyltransf_12"/>
</dbReference>
<name>A0AAE3QKK5_9BACT</name>
<dbReference type="EMBL" id="JASJOS010000004">
    <property type="protein sequence ID" value="MDJ1481087.1"/>
    <property type="molecule type" value="Genomic_DNA"/>
</dbReference>
<dbReference type="InterPro" id="IPR029063">
    <property type="entry name" value="SAM-dependent_MTases_sf"/>
</dbReference>